<dbReference type="RefSeq" id="WP_263004803.1">
    <property type="nucleotide sequence ID" value="NZ_JAOTEM010000007.1"/>
</dbReference>
<dbReference type="Pfam" id="PF13558">
    <property type="entry name" value="SbcC_Walker_B"/>
    <property type="match status" value="1"/>
</dbReference>
<evidence type="ECO:0000259" key="2">
    <source>
        <dbReference type="Pfam" id="PF13476"/>
    </source>
</evidence>
<feature type="coiled-coil region" evidence="1">
    <location>
        <begin position="516"/>
        <end position="581"/>
    </location>
</feature>
<sequence>MIPVQLIIEGLYSYQERQTIDFKSLTEAGLFGIFGSVGSGKSSILEAISFALYGETERLNRQDKRSYNMMNLKSSKSYIEFDFINFENKKFRITREAKRNSKNFSDVKPSSVVLYEDQNNKWIPLDHTDIKKINGNLSYENFKRTIIIPQGQFKEFLELGATERTNMMKEIFNLQRFDLQNNVSVLSAKNRSELDQLEGQLKGFEEVNEEQISNQKETLQLENQKLELIQIQFKQIGEKYQQLKNLKEDFELLKKKKEDFEKLSVEKTEIDILDTQTELFDQVFRTFNPIIIEKNKLQKEIESHQKDKENQTKILLETEAEFKSLTEKLSAILPKFAALDQSKIQENDLNLILQMLKFSDEIEILKDRTKKGSEKVQEVEANNKLIEKKLTELAQETEVLKPKKLESTLIINVGNWFLEKKNLSESFQKQTEKTDQKKAEIEKISAELKPFEINIESFKNDFKTQIDALEIQKKELTEKQKHLEVQQKLSHFASELHDGESCPLCGSLEHPNVVEFDDVNSELNELQKQIENLENQKQEIQKKSLEIEKILDRQIIFEEQLKFEEEILKQIQINVQNHTQNFIWKEFNSENETEFEQKRLQSFEIEKQIEQISQNFSQEQKNLEKERETLDYYNKALEKFRLDEAKKAEQIKTNESNLKIMNWKDYEEKAIVEVEESYQKLAQSNLETEQNYQNLIKKEKELSPKLAEQKTIVSQLEKRISELEKEISDNENLIKQSLTEQNFTDLIEVQSILSQKIDIQETRNKIQKFRIDFETLKNGISELETKLKDFSFDEEQFSVVEIQFKTIESEVKIANDSVVKISSEIERLEKEFKKKGNLLVELSKLQKRADNLKVMTNLFKGAGFVQYVSSIYLRQLCDHANVRFHRMTRNQLSLQLNENNDFEIVDYLNEGRSRSVKTLSGGQAFQVSLSLALALAESVQANAKSEKNFFFIDEGFGTQDLESVNVVFETLMSLQKENRIVGIISHVEELKEKIPVSLNITKDEERGSLIEIS</sequence>
<dbReference type="PANTHER" id="PTHR32114:SF2">
    <property type="entry name" value="ABC TRANSPORTER ABCH.3"/>
    <property type="match status" value="1"/>
</dbReference>
<feature type="coiled-coil region" evidence="1">
    <location>
        <begin position="194"/>
        <end position="263"/>
    </location>
</feature>
<evidence type="ECO:0000313" key="3">
    <source>
        <dbReference type="EMBL" id="MCU7619252.1"/>
    </source>
</evidence>
<gene>
    <name evidence="3" type="ORF">NZ698_18895</name>
</gene>
<proteinExistence type="predicted"/>
<dbReference type="Pfam" id="PF13476">
    <property type="entry name" value="AAA_23"/>
    <property type="match status" value="1"/>
</dbReference>
<dbReference type="Gene3D" id="3.40.50.300">
    <property type="entry name" value="P-loop containing nucleotide triphosphate hydrolases"/>
    <property type="match status" value="2"/>
</dbReference>
<comment type="caution">
    <text evidence="3">The sequence shown here is derived from an EMBL/GenBank/DDBJ whole genome shotgun (WGS) entry which is preliminary data.</text>
</comment>
<feature type="coiled-coil region" evidence="1">
    <location>
        <begin position="294"/>
        <end position="321"/>
    </location>
</feature>
<name>A0ABT2WAM2_9FLAO</name>
<feature type="coiled-coil region" evidence="1">
    <location>
        <begin position="811"/>
        <end position="845"/>
    </location>
</feature>
<keyword evidence="1" id="KW-0175">Coiled coil</keyword>
<dbReference type="InterPro" id="IPR038729">
    <property type="entry name" value="Rad50/SbcC_AAA"/>
</dbReference>
<dbReference type="PANTHER" id="PTHR32114">
    <property type="entry name" value="ABC TRANSPORTER ABCH.3"/>
    <property type="match status" value="1"/>
</dbReference>
<accession>A0ABT2WAM2</accession>
<evidence type="ECO:0000313" key="4">
    <source>
        <dbReference type="Proteomes" id="UP001208649"/>
    </source>
</evidence>
<protein>
    <submittedName>
        <fullName evidence="3">AAA family ATPase</fullName>
    </submittedName>
</protein>
<dbReference type="EMBL" id="JAOTEM010000007">
    <property type="protein sequence ID" value="MCU7619252.1"/>
    <property type="molecule type" value="Genomic_DNA"/>
</dbReference>
<feature type="coiled-coil region" evidence="1">
    <location>
        <begin position="459"/>
        <end position="486"/>
    </location>
</feature>
<dbReference type="InterPro" id="IPR027417">
    <property type="entry name" value="P-loop_NTPase"/>
</dbReference>
<dbReference type="Proteomes" id="UP001208649">
    <property type="component" value="Unassembled WGS sequence"/>
</dbReference>
<feature type="domain" description="Rad50/SbcC-type AAA" evidence="2">
    <location>
        <begin position="5"/>
        <end position="257"/>
    </location>
</feature>
<dbReference type="SUPFAM" id="SSF52540">
    <property type="entry name" value="P-loop containing nucleoside triphosphate hydrolases"/>
    <property type="match status" value="1"/>
</dbReference>
<evidence type="ECO:0000256" key="1">
    <source>
        <dbReference type="SAM" id="Coils"/>
    </source>
</evidence>
<organism evidence="3 4">
    <name type="scientific">Chryseobacterium edaphi</name>
    <dbReference type="NCBI Taxonomy" id="2976532"/>
    <lineage>
        <taxon>Bacteria</taxon>
        <taxon>Pseudomonadati</taxon>
        <taxon>Bacteroidota</taxon>
        <taxon>Flavobacteriia</taxon>
        <taxon>Flavobacteriales</taxon>
        <taxon>Weeksellaceae</taxon>
        <taxon>Chryseobacterium group</taxon>
        <taxon>Chryseobacterium</taxon>
    </lineage>
</organism>
<feature type="coiled-coil region" evidence="1">
    <location>
        <begin position="671"/>
        <end position="740"/>
    </location>
</feature>
<keyword evidence="4" id="KW-1185">Reference proteome</keyword>
<reference evidence="4" key="1">
    <citation type="submission" date="2023-07" db="EMBL/GenBank/DDBJ databases">
        <title>Chryseobacterium sp. strain PBS4-4 Genome sequencing and assembly.</title>
        <authorList>
            <person name="Jung Y."/>
        </authorList>
    </citation>
    <scope>NUCLEOTIDE SEQUENCE [LARGE SCALE GENOMIC DNA]</scope>
    <source>
        <strain evidence="4">PBS4-4</strain>
    </source>
</reference>